<feature type="domain" description="Zinc-ribbon" evidence="3">
    <location>
        <begin position="3"/>
        <end position="24"/>
    </location>
</feature>
<keyword evidence="1" id="KW-0175">Coiled coil</keyword>
<organism evidence="4 5">
    <name type="scientific">Salinibacillus aidingensis</name>
    <dbReference type="NCBI Taxonomy" id="237684"/>
    <lineage>
        <taxon>Bacteria</taxon>
        <taxon>Bacillati</taxon>
        <taxon>Bacillota</taxon>
        <taxon>Bacilli</taxon>
        <taxon>Bacillales</taxon>
        <taxon>Bacillaceae</taxon>
        <taxon>Salinibacillus</taxon>
    </lineage>
</organism>
<name>A0ABN1BBH5_9BACI</name>
<keyword evidence="2" id="KW-0472">Membrane</keyword>
<dbReference type="NCBIfam" id="NF038353">
    <property type="entry name" value="FxLYD_dom"/>
    <property type="match status" value="1"/>
</dbReference>
<evidence type="ECO:0000313" key="5">
    <source>
        <dbReference type="Proteomes" id="UP001500880"/>
    </source>
</evidence>
<comment type="caution">
    <text evidence="4">The sequence shown here is derived from an EMBL/GenBank/DDBJ whole genome shotgun (WGS) entry which is preliminary data.</text>
</comment>
<sequence length="385" mass="44194">MAHCPFCGTEVKQGEEYCINCGKEMPTDLAERMPKNQGFNKWWFLPIGALFLAILVFIGYYFFLSSQENQALETYKQADKVAVDGNFQQAKKLYKEAQQYKSEFPAAVQNAQFMDIAMSIQQQLNSAKNLQDENAFQQAIKITKQAEEDLQNYNGEVVDKLLDQLVKTRNEIKTAEVTERLSQEPSVEELKLLLWEAEGIQTDKARNITKKIRTRLVNYTYSKANESLKSNHFTDAMAIIEDGLRYAPESEKLQSLKTTIEKEKVAFETEQQKRIEQAINAAEQEYKLNKNDAIEMVSIEAKKDDFGDLIVSGTLKSVATVPIYSVSVSYNLLDKNGEIVETNEVYIYPDTLYPEEEGNFEFTHYEMDKELKAEVDQVKWFLDSP</sequence>
<proteinExistence type="predicted"/>
<keyword evidence="2" id="KW-1133">Transmembrane helix</keyword>
<keyword evidence="5" id="KW-1185">Reference proteome</keyword>
<evidence type="ECO:0000256" key="2">
    <source>
        <dbReference type="SAM" id="Phobius"/>
    </source>
</evidence>
<evidence type="ECO:0000256" key="1">
    <source>
        <dbReference type="SAM" id="Coils"/>
    </source>
</evidence>
<feature type="coiled-coil region" evidence="1">
    <location>
        <begin position="265"/>
        <end position="292"/>
    </location>
</feature>
<evidence type="ECO:0000313" key="4">
    <source>
        <dbReference type="EMBL" id="GAA0494268.1"/>
    </source>
</evidence>
<keyword evidence="2" id="KW-0812">Transmembrane</keyword>
<dbReference type="EMBL" id="BAAADO010000004">
    <property type="protein sequence ID" value="GAA0494268.1"/>
    <property type="molecule type" value="Genomic_DNA"/>
</dbReference>
<accession>A0ABN1BBH5</accession>
<dbReference type="InterPro" id="IPR026870">
    <property type="entry name" value="Zinc_ribbon_dom"/>
</dbReference>
<protein>
    <recommendedName>
        <fullName evidence="3">Zinc-ribbon domain-containing protein</fullName>
    </recommendedName>
</protein>
<gene>
    <name evidence="4" type="ORF">GCM10008986_21030</name>
</gene>
<reference evidence="4 5" key="1">
    <citation type="journal article" date="2019" name="Int. J. Syst. Evol. Microbiol.">
        <title>The Global Catalogue of Microorganisms (GCM) 10K type strain sequencing project: providing services to taxonomists for standard genome sequencing and annotation.</title>
        <authorList>
            <consortium name="The Broad Institute Genomics Platform"/>
            <consortium name="The Broad Institute Genome Sequencing Center for Infectious Disease"/>
            <person name="Wu L."/>
            <person name="Ma J."/>
        </authorList>
    </citation>
    <scope>NUCLEOTIDE SEQUENCE [LARGE SCALE GENOMIC DNA]</scope>
    <source>
        <strain evidence="4 5">JCM 12389</strain>
    </source>
</reference>
<dbReference type="Proteomes" id="UP001500880">
    <property type="component" value="Unassembled WGS sequence"/>
</dbReference>
<evidence type="ECO:0000259" key="3">
    <source>
        <dbReference type="Pfam" id="PF13240"/>
    </source>
</evidence>
<dbReference type="InterPro" id="IPR047676">
    <property type="entry name" value="FxLYD_dom"/>
</dbReference>
<feature type="transmembrane region" description="Helical" evidence="2">
    <location>
        <begin position="42"/>
        <end position="63"/>
    </location>
</feature>
<dbReference type="RefSeq" id="WP_343840683.1">
    <property type="nucleotide sequence ID" value="NZ_BAAADO010000004.1"/>
</dbReference>
<dbReference type="Pfam" id="PF13240">
    <property type="entry name" value="Zn_Ribbon_1"/>
    <property type="match status" value="1"/>
</dbReference>